<dbReference type="Proteomes" id="UP000275321">
    <property type="component" value="Unassembled WGS sequence"/>
</dbReference>
<organism evidence="1 2">
    <name type="scientific">Enterobacter cloacae</name>
    <dbReference type="NCBI Taxonomy" id="550"/>
    <lineage>
        <taxon>Bacteria</taxon>
        <taxon>Pseudomonadati</taxon>
        <taxon>Pseudomonadota</taxon>
        <taxon>Gammaproteobacteria</taxon>
        <taxon>Enterobacterales</taxon>
        <taxon>Enterobacteriaceae</taxon>
        <taxon>Enterobacter</taxon>
        <taxon>Enterobacter cloacae complex</taxon>
    </lineage>
</organism>
<accession>A0A427KMI1</accession>
<protein>
    <submittedName>
        <fullName evidence="1">Uncharacterized protein</fullName>
    </submittedName>
</protein>
<evidence type="ECO:0000313" key="2">
    <source>
        <dbReference type="Proteomes" id="UP000275321"/>
    </source>
</evidence>
<proteinExistence type="predicted"/>
<gene>
    <name evidence="1" type="ORF">EGK68_11380</name>
</gene>
<comment type="caution">
    <text evidence="1">The sequence shown here is derived from an EMBL/GenBank/DDBJ whole genome shotgun (WGS) entry which is preliminary data.</text>
</comment>
<dbReference type="EMBL" id="RHWT01000012">
    <property type="protein sequence ID" value="RSB30861.1"/>
    <property type="molecule type" value="Genomic_DNA"/>
</dbReference>
<dbReference type="RefSeq" id="WP_063411804.1">
    <property type="nucleotide sequence ID" value="NZ_CP045487.1"/>
</dbReference>
<reference evidence="1 2" key="1">
    <citation type="submission" date="2018-10" db="EMBL/GenBank/DDBJ databases">
        <title>Transmission dynamics of multidrug resistant bacteria on intensive care unit surfaces.</title>
        <authorList>
            <person name="D'Souza A.W."/>
            <person name="Potter R.F."/>
            <person name="Wallace M."/>
            <person name="Shupe A."/>
            <person name="Patel S."/>
            <person name="Sun S."/>
            <person name="Gul D."/>
            <person name="Kwon J.H."/>
            <person name="Andleeb S."/>
            <person name="Burnham C.-A.D."/>
            <person name="Dantas G."/>
        </authorList>
    </citation>
    <scope>NUCLEOTIDE SEQUENCE [LARGE SCALE GENOMIC DNA]</scope>
    <source>
        <strain evidence="1 2">EC_073</strain>
    </source>
</reference>
<name>A0A427KMI1_ENTCL</name>
<evidence type="ECO:0000313" key="1">
    <source>
        <dbReference type="EMBL" id="RSB30861.1"/>
    </source>
</evidence>
<sequence>MPRDWRRFEYPAYPSRLQPVFIQLITYVDGQVEPVLLKMSRFLRIRIGQNMFMSAQPTTTLTTTGICGGVSVSVTGI</sequence>
<dbReference type="AlphaFoldDB" id="A0A427KMI1"/>